<reference evidence="2" key="1">
    <citation type="journal article" date="2019" name="Int. J. Syst. Evol. Microbiol.">
        <title>The Global Catalogue of Microorganisms (GCM) 10K type strain sequencing project: providing services to taxonomists for standard genome sequencing and annotation.</title>
        <authorList>
            <consortium name="The Broad Institute Genomics Platform"/>
            <consortium name="The Broad Institute Genome Sequencing Center for Infectious Disease"/>
            <person name="Wu L."/>
            <person name="Ma J."/>
        </authorList>
    </citation>
    <scope>NUCLEOTIDE SEQUENCE [LARGE SCALE GENOMIC DNA]</scope>
    <source>
        <strain evidence="2">CGMCC 1.15111</strain>
    </source>
</reference>
<evidence type="ECO:0000313" key="2">
    <source>
        <dbReference type="Proteomes" id="UP000658258"/>
    </source>
</evidence>
<comment type="caution">
    <text evidence="1">The sequence shown here is derived from an EMBL/GenBank/DDBJ whole genome shotgun (WGS) entry which is preliminary data.</text>
</comment>
<proteinExistence type="predicted"/>
<gene>
    <name evidence="1" type="ORF">GCM10011340_03150</name>
</gene>
<dbReference type="Gene3D" id="3.10.129.10">
    <property type="entry name" value="Hotdog Thioesterase"/>
    <property type="match status" value="1"/>
</dbReference>
<sequence>MTMHMYNKKPVSSAIIRFQDCDPFGHLNNSKYLDYMINAREDHLIREYDLDIFRMARTEGKSWVVGHSEIVYMKPALVMESVKIQSQLIDFSEKHVQAEMIMYNETMDQVKAVLWSKFVHYDLKALRSGIHTPELMGLLEQLHEPLEEQRLEVRAKKLAGVQMSPAIN</sequence>
<name>A0ABQ3I2L9_9BACT</name>
<protein>
    <submittedName>
        <fullName evidence="1">Thioesterase</fullName>
    </submittedName>
</protein>
<dbReference type="InterPro" id="IPR029069">
    <property type="entry name" value="HotDog_dom_sf"/>
</dbReference>
<organism evidence="1 2">
    <name type="scientific">Roseivirga thermotolerans</name>
    <dbReference type="NCBI Taxonomy" id="1758176"/>
    <lineage>
        <taxon>Bacteria</taxon>
        <taxon>Pseudomonadati</taxon>
        <taxon>Bacteroidota</taxon>
        <taxon>Cytophagia</taxon>
        <taxon>Cytophagales</taxon>
        <taxon>Roseivirgaceae</taxon>
        <taxon>Roseivirga</taxon>
    </lineage>
</organism>
<accession>A0ABQ3I2L9</accession>
<dbReference type="Proteomes" id="UP000658258">
    <property type="component" value="Unassembled WGS sequence"/>
</dbReference>
<keyword evidence="2" id="KW-1185">Reference proteome</keyword>
<evidence type="ECO:0000313" key="1">
    <source>
        <dbReference type="EMBL" id="GHE52280.1"/>
    </source>
</evidence>
<dbReference type="SUPFAM" id="SSF54637">
    <property type="entry name" value="Thioesterase/thiol ester dehydrase-isomerase"/>
    <property type="match status" value="1"/>
</dbReference>
<dbReference type="CDD" id="cd00586">
    <property type="entry name" value="4HBT"/>
    <property type="match status" value="1"/>
</dbReference>
<dbReference type="Pfam" id="PF13279">
    <property type="entry name" value="4HBT_2"/>
    <property type="match status" value="1"/>
</dbReference>
<dbReference type="EMBL" id="BNAG01000001">
    <property type="protein sequence ID" value="GHE52280.1"/>
    <property type="molecule type" value="Genomic_DNA"/>
</dbReference>